<accession>A0A0D1ZCG7</accession>
<dbReference type="STRING" id="212818.A0A0D1ZCG7"/>
<dbReference type="GeneID" id="27323972"/>
<feature type="transmembrane region" description="Helical" evidence="6">
    <location>
        <begin position="99"/>
        <end position="117"/>
    </location>
</feature>
<comment type="subcellular location">
    <subcellularLocation>
        <location evidence="1">Membrane</location>
        <topology evidence="1">Multi-pass membrane protein</topology>
    </subcellularLocation>
</comment>
<evidence type="ECO:0000256" key="2">
    <source>
        <dbReference type="ARBA" id="ARBA00022692"/>
    </source>
</evidence>
<evidence type="ECO:0000313" key="7">
    <source>
        <dbReference type="EMBL" id="KIV91609.1"/>
    </source>
</evidence>
<proteinExistence type="predicted"/>
<dbReference type="PANTHER" id="PTHR23423">
    <property type="entry name" value="ORGANIC SOLUTE TRANSPORTER-RELATED"/>
    <property type="match status" value="1"/>
</dbReference>
<dbReference type="GO" id="GO:0016020">
    <property type="term" value="C:membrane"/>
    <property type="evidence" value="ECO:0007669"/>
    <property type="project" value="UniProtKB-SubCell"/>
</dbReference>
<feature type="transmembrane region" description="Helical" evidence="6">
    <location>
        <begin position="31"/>
        <end position="53"/>
    </location>
</feature>
<evidence type="ECO:0000256" key="3">
    <source>
        <dbReference type="ARBA" id="ARBA00022989"/>
    </source>
</evidence>
<dbReference type="Pfam" id="PF03619">
    <property type="entry name" value="Solute_trans_a"/>
    <property type="match status" value="1"/>
</dbReference>
<dbReference type="RefSeq" id="XP_016223183.1">
    <property type="nucleotide sequence ID" value="XM_016370890.1"/>
</dbReference>
<dbReference type="EMBL" id="KN847523">
    <property type="protein sequence ID" value="KIV91609.1"/>
    <property type="molecule type" value="Genomic_DNA"/>
</dbReference>
<keyword evidence="3 6" id="KW-1133">Transmembrane helix</keyword>
<dbReference type="HOGENOM" id="CLU_012923_5_1_1"/>
<evidence type="ECO:0000256" key="1">
    <source>
        <dbReference type="ARBA" id="ARBA00004141"/>
    </source>
</evidence>
<gene>
    <name evidence="7" type="ORF">PV10_06127</name>
</gene>
<dbReference type="OrthoDB" id="5348404at2759"/>
<reference evidence="7 8" key="1">
    <citation type="submission" date="2015-01" db="EMBL/GenBank/DDBJ databases">
        <title>The Genome Sequence of Exophiala mesophila CBS40295.</title>
        <authorList>
            <consortium name="The Broad Institute Genomics Platform"/>
            <person name="Cuomo C."/>
            <person name="de Hoog S."/>
            <person name="Gorbushina A."/>
            <person name="Stielow B."/>
            <person name="Teixiera M."/>
            <person name="Abouelleil A."/>
            <person name="Chapman S.B."/>
            <person name="Priest M."/>
            <person name="Young S.K."/>
            <person name="Wortman J."/>
            <person name="Nusbaum C."/>
            <person name="Birren B."/>
        </authorList>
    </citation>
    <scope>NUCLEOTIDE SEQUENCE [LARGE SCALE GENOMIC DNA]</scope>
    <source>
        <strain evidence="7 8">CBS 40295</strain>
    </source>
</reference>
<dbReference type="Proteomes" id="UP000054302">
    <property type="component" value="Unassembled WGS sequence"/>
</dbReference>
<feature type="region of interest" description="Disordered" evidence="5">
    <location>
        <begin position="432"/>
        <end position="461"/>
    </location>
</feature>
<feature type="transmembrane region" description="Helical" evidence="6">
    <location>
        <begin position="282"/>
        <end position="303"/>
    </location>
</feature>
<dbReference type="AlphaFoldDB" id="A0A0D1ZCG7"/>
<evidence type="ECO:0000256" key="5">
    <source>
        <dbReference type="SAM" id="MobiDB-lite"/>
    </source>
</evidence>
<feature type="region of interest" description="Disordered" evidence="5">
    <location>
        <begin position="371"/>
        <end position="393"/>
    </location>
</feature>
<organism evidence="7 8">
    <name type="scientific">Exophiala mesophila</name>
    <name type="common">Black yeast-like fungus</name>
    <dbReference type="NCBI Taxonomy" id="212818"/>
    <lineage>
        <taxon>Eukaryota</taxon>
        <taxon>Fungi</taxon>
        <taxon>Dikarya</taxon>
        <taxon>Ascomycota</taxon>
        <taxon>Pezizomycotina</taxon>
        <taxon>Eurotiomycetes</taxon>
        <taxon>Chaetothyriomycetidae</taxon>
        <taxon>Chaetothyriales</taxon>
        <taxon>Herpotrichiellaceae</taxon>
        <taxon>Exophiala</taxon>
    </lineage>
</organism>
<feature type="transmembrane region" description="Helical" evidence="6">
    <location>
        <begin position="65"/>
        <end position="87"/>
    </location>
</feature>
<dbReference type="InterPro" id="IPR005178">
    <property type="entry name" value="Ostalpha/TMEM184C"/>
</dbReference>
<keyword evidence="2 6" id="KW-0812">Transmembrane</keyword>
<feature type="transmembrane region" description="Helical" evidence="6">
    <location>
        <begin position="239"/>
        <end position="262"/>
    </location>
</feature>
<evidence type="ECO:0008006" key="9">
    <source>
        <dbReference type="Google" id="ProtNLM"/>
    </source>
</evidence>
<protein>
    <recommendedName>
        <fullName evidence="9">DUF300-domain-containing protein</fullName>
    </recommendedName>
</protein>
<name>A0A0D1ZCG7_EXOME</name>
<feature type="compositionally biased region" description="Low complexity" evidence="5">
    <location>
        <begin position="535"/>
        <end position="553"/>
    </location>
</feature>
<keyword evidence="8" id="KW-1185">Reference proteome</keyword>
<sequence length="564" mass="64556">MAWPVCNTTEEDMIISEDPIWHDYTLHHLSLWLSAAFALVAILVSFFLIFMHATHYLRPWEQRHIIRILFMVPVYAAVSFLSFYYYNHSVYFEVIRDCYEAFAIASFFSLLCAYIAADLHQQKAYFRTITPKKWIWPMRYFQKCTGGEQNGWLRTPRSGLTWFNVIWVSIFQYCFIRVFCTIVAVVTQVFDRYCLSSLNPAFSHVWLMVIEAVAVTIAMYCLIQFYIQLRRDIEQHRPLLKVLAIKLVIFLSFWQTILISFLTSSGAVKPNNTIQTPDLKVGIPAMLLCIEMAFFAILHLWAFSWKPYTIGSKSFVSESASGETSSSHSYQGGFLGLKAIFDSFNPWDMFKATGRATKWLWRDRKHRHKDPSYKMNSSGKLDPTTVFDTNAQGTSSLNHSATAYTGAIPGAPAHFAGRNDALGGEGDNLLAHSQGMPVSRPGILRNGSDWSDESPYNKQYHDQDDIGLARSSYHYQGSSPPSRMQQSPYELYQHTPGEQEIGVAYSTPYPEAHRHDWAYSNRQSRDRLSMPLAPSPSHSPTRPPQQRQPQQPIQRDDADMGGFI</sequence>
<dbReference type="OMA" id="HAIYFQV"/>
<evidence type="ECO:0000256" key="4">
    <source>
        <dbReference type="ARBA" id="ARBA00023136"/>
    </source>
</evidence>
<dbReference type="SMART" id="SM01417">
    <property type="entry name" value="Solute_trans_a"/>
    <property type="match status" value="1"/>
</dbReference>
<feature type="region of interest" description="Disordered" evidence="5">
    <location>
        <begin position="522"/>
        <end position="564"/>
    </location>
</feature>
<feature type="transmembrane region" description="Helical" evidence="6">
    <location>
        <begin position="162"/>
        <end position="185"/>
    </location>
</feature>
<evidence type="ECO:0000313" key="8">
    <source>
        <dbReference type="Proteomes" id="UP000054302"/>
    </source>
</evidence>
<keyword evidence="4 6" id="KW-0472">Membrane</keyword>
<evidence type="ECO:0000256" key="6">
    <source>
        <dbReference type="SAM" id="Phobius"/>
    </source>
</evidence>
<dbReference type="VEuPathDB" id="FungiDB:PV10_06127"/>
<feature type="transmembrane region" description="Helical" evidence="6">
    <location>
        <begin position="205"/>
        <end position="227"/>
    </location>
</feature>